<evidence type="ECO:0000256" key="1">
    <source>
        <dbReference type="SAM" id="MobiDB-lite"/>
    </source>
</evidence>
<evidence type="ECO:0000313" key="3">
    <source>
        <dbReference type="Proteomes" id="UP000553766"/>
    </source>
</evidence>
<dbReference type="Pfam" id="PF13770">
    <property type="entry name" value="DUF4169"/>
    <property type="match status" value="1"/>
</dbReference>
<accession>A0A840WWX5</accession>
<dbReference type="InterPro" id="IPR025227">
    <property type="entry name" value="DUF4169"/>
</dbReference>
<evidence type="ECO:0008006" key="4">
    <source>
        <dbReference type="Google" id="ProtNLM"/>
    </source>
</evidence>
<reference evidence="2 3" key="1">
    <citation type="submission" date="2020-08" db="EMBL/GenBank/DDBJ databases">
        <title>Genomic Encyclopedia of Type Strains, Phase IV (KMG-IV): sequencing the most valuable type-strain genomes for metagenomic binning, comparative biology and taxonomic classification.</title>
        <authorList>
            <person name="Goeker M."/>
        </authorList>
    </citation>
    <scope>NUCLEOTIDE SEQUENCE [LARGE SCALE GENOMIC DNA]</scope>
    <source>
        <strain evidence="2 3">DSM 103377</strain>
    </source>
</reference>
<comment type="caution">
    <text evidence="2">The sequence shown here is derived from an EMBL/GenBank/DDBJ whole genome shotgun (WGS) entry which is preliminary data.</text>
</comment>
<protein>
    <recommendedName>
        <fullName evidence="4">DUF4169 family protein</fullName>
    </recommendedName>
</protein>
<name>A0A840WWX5_9RHOB</name>
<feature type="region of interest" description="Disordered" evidence="1">
    <location>
        <begin position="15"/>
        <end position="42"/>
    </location>
</feature>
<keyword evidence="3" id="KW-1185">Reference proteome</keyword>
<dbReference type="Proteomes" id="UP000553766">
    <property type="component" value="Unassembled WGS sequence"/>
</dbReference>
<feature type="compositionally biased region" description="Basic and acidic residues" evidence="1">
    <location>
        <begin position="18"/>
        <end position="42"/>
    </location>
</feature>
<gene>
    <name evidence="2" type="ORF">FHS89_001692</name>
</gene>
<dbReference type="EMBL" id="JACIJS010000004">
    <property type="protein sequence ID" value="MBB5515680.1"/>
    <property type="molecule type" value="Genomic_DNA"/>
</dbReference>
<organism evidence="2 3">
    <name type="scientific">Rubricella aquisinus</name>
    <dbReference type="NCBI Taxonomy" id="2028108"/>
    <lineage>
        <taxon>Bacteria</taxon>
        <taxon>Pseudomonadati</taxon>
        <taxon>Pseudomonadota</taxon>
        <taxon>Alphaproteobacteria</taxon>
        <taxon>Rhodobacterales</taxon>
        <taxon>Paracoccaceae</taxon>
        <taxon>Rubricella</taxon>
    </lineage>
</organism>
<dbReference type="AlphaFoldDB" id="A0A840WWX5"/>
<evidence type="ECO:0000313" key="2">
    <source>
        <dbReference type="EMBL" id="MBB5515680.1"/>
    </source>
</evidence>
<dbReference type="RefSeq" id="WP_184010568.1">
    <property type="nucleotide sequence ID" value="NZ_JACIJS010000004.1"/>
</dbReference>
<sequence>MAKLINLRTARKQRARAAARDAADVSSAKHGEAKSAKTLRRDEAARVAKLHDQHKRER</sequence>
<proteinExistence type="predicted"/>